<dbReference type="OrthoDB" id="2495627at2759"/>
<gene>
    <name evidence="1" type="ORF">JG687_00004172</name>
</gene>
<sequence length="358" mass="40005">MATNRSQAKRRRLLVAAASVGDALDVEMAEEAPAVGAAQQWVDSTTMKFPEGLPLEKVYSQSDIYVRDCYPQYYKRITGMLEGRKTGRTTVTGMPGKTALRERLATIITASLEKNGKMPTMKAVVVWRNKKPVHEVGTDLSMRRACLKAENDAPNDMIYLYDGPPQELQTAAEVLALQINSRDSEDMPMVADLVQKRFHVFGGDAHQCLSKKAECVRSCEKNTADILKKFEEMGQIQRVLDGEEGVMSFHYICHYIPDPMNPIITQLRSHPKETYLNIEKSTGMRSFGSDFSAADLVSDKYHVPTKENFVSIDSFYYSTSTPQLLLFKVMVGETHPVIGEGLSHLLVALADHTRGVVY</sequence>
<dbReference type="Proteomes" id="UP000688947">
    <property type="component" value="Unassembled WGS sequence"/>
</dbReference>
<evidence type="ECO:0000313" key="1">
    <source>
        <dbReference type="EMBL" id="KAG6967634.1"/>
    </source>
</evidence>
<dbReference type="EMBL" id="JAENGZ010000139">
    <property type="protein sequence ID" value="KAG6967634.1"/>
    <property type="molecule type" value="Genomic_DNA"/>
</dbReference>
<evidence type="ECO:0000313" key="2">
    <source>
        <dbReference type="Proteomes" id="UP000688947"/>
    </source>
</evidence>
<reference evidence="1" key="1">
    <citation type="submission" date="2021-01" db="EMBL/GenBank/DDBJ databases">
        <title>Phytophthora aleatoria, a newly-described species from Pinus radiata is distinct from Phytophthora cactorum isolates based on comparative genomics.</title>
        <authorList>
            <person name="Mcdougal R."/>
            <person name="Panda P."/>
            <person name="Williams N."/>
            <person name="Studholme D.J."/>
        </authorList>
    </citation>
    <scope>NUCLEOTIDE SEQUENCE</scope>
    <source>
        <strain evidence="1">NZFS 3830</strain>
    </source>
</reference>
<comment type="caution">
    <text evidence="1">The sequence shown here is derived from an EMBL/GenBank/DDBJ whole genome shotgun (WGS) entry which is preliminary data.</text>
</comment>
<accession>A0A8T1UQN5</accession>
<organism evidence="1 2">
    <name type="scientific">Phytophthora cactorum</name>
    <dbReference type="NCBI Taxonomy" id="29920"/>
    <lineage>
        <taxon>Eukaryota</taxon>
        <taxon>Sar</taxon>
        <taxon>Stramenopiles</taxon>
        <taxon>Oomycota</taxon>
        <taxon>Peronosporomycetes</taxon>
        <taxon>Peronosporales</taxon>
        <taxon>Peronosporaceae</taxon>
        <taxon>Phytophthora</taxon>
    </lineage>
</organism>
<protein>
    <submittedName>
        <fullName evidence="1">Uncharacterized protein</fullName>
    </submittedName>
</protein>
<dbReference type="AlphaFoldDB" id="A0A8T1UQN5"/>
<name>A0A8T1UQN5_9STRA</name>
<dbReference type="VEuPathDB" id="FungiDB:PC110_g9042"/>
<proteinExistence type="predicted"/>